<evidence type="ECO:0000313" key="3">
    <source>
        <dbReference type="Proteomes" id="UP000501891"/>
    </source>
</evidence>
<dbReference type="Proteomes" id="UP000501891">
    <property type="component" value="Chromosome"/>
</dbReference>
<proteinExistence type="predicted"/>
<reference evidence="2" key="1">
    <citation type="submission" date="2020-04" db="EMBL/GenBank/DDBJ databases">
        <title>A desert anoxygenic phototrophic bacterium fixes CO2 using RubisCO under aerobic conditions.</title>
        <authorList>
            <person name="Tang K."/>
        </authorList>
    </citation>
    <scope>NUCLEOTIDE SEQUENCE [LARGE SCALE GENOMIC DNA]</scope>
    <source>
        <strain evidence="2">MIMtkB3</strain>
    </source>
</reference>
<dbReference type="EMBL" id="CP051775">
    <property type="protein sequence ID" value="QJE72457.1"/>
    <property type="molecule type" value="Genomic_DNA"/>
</dbReference>
<dbReference type="AlphaFoldDB" id="A0A858R504"/>
<accession>A0A858R504</accession>
<dbReference type="KEGG" id="acru:HHL28_04510"/>
<gene>
    <name evidence="2" type="ORF">HHL28_04510</name>
</gene>
<keyword evidence="3" id="KW-1185">Reference proteome</keyword>
<evidence type="ECO:0000256" key="1">
    <source>
        <dbReference type="SAM" id="MobiDB-lite"/>
    </source>
</evidence>
<protein>
    <submittedName>
        <fullName evidence="2">Uncharacterized protein</fullName>
    </submittedName>
</protein>
<feature type="compositionally biased region" description="Basic and acidic residues" evidence="1">
    <location>
        <begin position="16"/>
        <end position="50"/>
    </location>
</feature>
<name>A0A858R504_9PROT</name>
<evidence type="ECO:0000313" key="2">
    <source>
        <dbReference type="EMBL" id="QJE72457.1"/>
    </source>
</evidence>
<feature type="region of interest" description="Disordered" evidence="1">
    <location>
        <begin position="1"/>
        <end position="68"/>
    </location>
</feature>
<organism evidence="2 3">
    <name type="scientific">Aerophototrophica crusticola</name>
    <dbReference type="NCBI Taxonomy" id="1709002"/>
    <lineage>
        <taxon>Bacteria</taxon>
        <taxon>Pseudomonadati</taxon>
        <taxon>Pseudomonadota</taxon>
        <taxon>Alphaproteobacteria</taxon>
        <taxon>Rhodospirillales</taxon>
        <taxon>Rhodospirillaceae</taxon>
        <taxon>Aerophototrophica</taxon>
    </lineage>
</organism>
<sequence>MTTDNRAHPSNLGDASPDKVRADQFESRIKGQTPDRKADAGGKPGDKAKVVEASCHGQSGHAQHGTGD</sequence>